<keyword evidence="2" id="KW-1185">Reference proteome</keyword>
<name>A0ACD0NVZ8_9BASI</name>
<evidence type="ECO:0000313" key="1">
    <source>
        <dbReference type="EMBL" id="PWN49951.1"/>
    </source>
</evidence>
<gene>
    <name evidence="1" type="ORF">IE53DRAFT_119796</name>
</gene>
<protein>
    <submittedName>
        <fullName evidence="1">Uncharacterized protein</fullName>
    </submittedName>
</protein>
<reference evidence="1 2" key="1">
    <citation type="journal article" date="2018" name="Mol. Biol. Evol.">
        <title>Broad Genomic Sampling Reveals a Smut Pathogenic Ancestry of the Fungal Clade Ustilaginomycotina.</title>
        <authorList>
            <person name="Kijpornyongpan T."/>
            <person name="Mondo S.J."/>
            <person name="Barry K."/>
            <person name="Sandor L."/>
            <person name="Lee J."/>
            <person name="Lipzen A."/>
            <person name="Pangilinan J."/>
            <person name="LaButti K."/>
            <person name="Hainaut M."/>
            <person name="Henrissat B."/>
            <person name="Grigoriev I.V."/>
            <person name="Spatafora J.W."/>
            <person name="Aime M.C."/>
        </authorList>
    </citation>
    <scope>NUCLEOTIDE SEQUENCE [LARGE SCALE GENOMIC DNA]</scope>
    <source>
        <strain evidence="1 2">SA 807</strain>
    </source>
</reference>
<accession>A0ACD0NVZ8</accession>
<dbReference type="EMBL" id="KZ819987">
    <property type="protein sequence ID" value="PWN49951.1"/>
    <property type="molecule type" value="Genomic_DNA"/>
</dbReference>
<organism evidence="1 2">
    <name type="scientific">Violaceomyces palustris</name>
    <dbReference type="NCBI Taxonomy" id="1673888"/>
    <lineage>
        <taxon>Eukaryota</taxon>
        <taxon>Fungi</taxon>
        <taxon>Dikarya</taxon>
        <taxon>Basidiomycota</taxon>
        <taxon>Ustilaginomycotina</taxon>
        <taxon>Ustilaginomycetes</taxon>
        <taxon>Violaceomycetales</taxon>
        <taxon>Violaceomycetaceae</taxon>
        <taxon>Violaceomyces</taxon>
    </lineage>
</organism>
<evidence type="ECO:0000313" key="2">
    <source>
        <dbReference type="Proteomes" id="UP000245626"/>
    </source>
</evidence>
<proteinExistence type="predicted"/>
<dbReference type="Proteomes" id="UP000245626">
    <property type="component" value="Unassembled WGS sequence"/>
</dbReference>
<sequence length="221" mass="24483">MASHIQELFDLLKAQGDGAYIGESISQLEHSLQAAHFAEEQGSDPDTIIAALLHDVGQFLPMNHQLLQTAAAAAKTKQALSREAFEEMPDEKGESVGRMGHDVIGESYLRSKGWPPSVYKLVGAHVQAKRYLSREAEYQSKLSEASKASLRHQGGPMNEGEAQEFSEDPLWEKKILLRICDDRSKVVGLKTKRLDEYRQMALSVWQSHQRGQGVVVGGEKA</sequence>